<dbReference type="OrthoDB" id="2088956at2"/>
<evidence type="ECO:0000313" key="3">
    <source>
        <dbReference type="Proteomes" id="UP000190285"/>
    </source>
</evidence>
<feature type="signal peptide" evidence="1">
    <location>
        <begin position="1"/>
        <end position="20"/>
    </location>
</feature>
<sequence>MKKNIGFMILVLSLSLLITACSPEDVKYAFPLDSEVIEKVLAQEESSWFIEKSQSFQEGHTIYTLKNENDKIISTISSYSKDEMRHLGLNFFSISKLGKDPLKATINENEWEDMFKLACTLYGNSNDYKRVYREFVKYSNNRRDKEYGRAVWSKRIDNAHFKVTLNPLEEGTEDFTLIGIQIMNTDAYEDYSLNIVNMWKNAMKREKVEILENITVSDIVSMNEEDVDSTKGIIVKGHLENIRKLKDDELPSTIFPNSKAVPYKEDYLSAKLVDETGSIQVVLPASSLNEEELGQVRTHHGYYFGKDNIYVIALSVLSE</sequence>
<keyword evidence="1" id="KW-0732">Signal</keyword>
<dbReference type="RefSeq" id="WP_079492308.1">
    <property type="nucleotide sequence ID" value="NZ_FUZT01000006.1"/>
</dbReference>
<evidence type="ECO:0000256" key="1">
    <source>
        <dbReference type="SAM" id="SignalP"/>
    </source>
</evidence>
<dbReference type="PROSITE" id="PS51257">
    <property type="entry name" value="PROKAR_LIPOPROTEIN"/>
    <property type="match status" value="1"/>
</dbReference>
<keyword evidence="3" id="KW-1185">Reference proteome</keyword>
<reference evidence="2 3" key="1">
    <citation type="submission" date="2017-02" db="EMBL/GenBank/DDBJ databases">
        <authorList>
            <person name="Peterson S.W."/>
        </authorList>
    </citation>
    <scope>NUCLEOTIDE SEQUENCE [LARGE SCALE GENOMIC DNA]</scope>
    <source>
        <strain evidence="2 3">M1</strain>
    </source>
</reference>
<evidence type="ECO:0000313" key="2">
    <source>
        <dbReference type="EMBL" id="SKC73535.1"/>
    </source>
</evidence>
<dbReference type="AlphaFoldDB" id="A0A1T5LCV0"/>
<dbReference type="Proteomes" id="UP000190285">
    <property type="component" value="Unassembled WGS sequence"/>
</dbReference>
<name>A0A1T5LCV0_9FIRM</name>
<organism evidence="2 3">
    <name type="scientific">Maledivibacter halophilus</name>
    <dbReference type="NCBI Taxonomy" id="36842"/>
    <lineage>
        <taxon>Bacteria</taxon>
        <taxon>Bacillati</taxon>
        <taxon>Bacillota</taxon>
        <taxon>Clostridia</taxon>
        <taxon>Peptostreptococcales</taxon>
        <taxon>Caminicellaceae</taxon>
        <taxon>Maledivibacter</taxon>
    </lineage>
</organism>
<feature type="chain" id="PRO_5038662262" evidence="1">
    <location>
        <begin position="21"/>
        <end position="319"/>
    </location>
</feature>
<dbReference type="EMBL" id="FUZT01000006">
    <property type="protein sequence ID" value="SKC73535.1"/>
    <property type="molecule type" value="Genomic_DNA"/>
</dbReference>
<accession>A0A1T5LCV0</accession>
<protein>
    <submittedName>
        <fullName evidence="2">Uncharacterized protein</fullName>
    </submittedName>
</protein>
<gene>
    <name evidence="2" type="ORF">SAMN02194393_02741</name>
</gene>
<proteinExistence type="predicted"/>